<dbReference type="AlphaFoldDB" id="A0A517SBR1"/>
<dbReference type="RefSeq" id="WP_145028862.1">
    <property type="nucleotide sequence ID" value="NZ_CP036271.1"/>
</dbReference>
<reference evidence="7 8" key="1">
    <citation type="submission" date="2019-02" db="EMBL/GenBank/DDBJ databases">
        <title>Deep-cultivation of Planctomycetes and their phenomic and genomic characterization uncovers novel biology.</title>
        <authorList>
            <person name="Wiegand S."/>
            <person name="Jogler M."/>
            <person name="Boedeker C."/>
            <person name="Pinto D."/>
            <person name="Vollmers J."/>
            <person name="Rivas-Marin E."/>
            <person name="Kohn T."/>
            <person name="Peeters S.H."/>
            <person name="Heuer A."/>
            <person name="Rast P."/>
            <person name="Oberbeckmann S."/>
            <person name="Bunk B."/>
            <person name="Jeske O."/>
            <person name="Meyerdierks A."/>
            <person name="Storesund J.E."/>
            <person name="Kallscheuer N."/>
            <person name="Luecker S."/>
            <person name="Lage O.M."/>
            <person name="Pohl T."/>
            <person name="Merkel B.J."/>
            <person name="Hornburger P."/>
            <person name="Mueller R.-W."/>
            <person name="Bruemmer F."/>
            <person name="Labrenz M."/>
            <person name="Spormann A.M."/>
            <person name="Op den Camp H."/>
            <person name="Overmann J."/>
            <person name="Amann R."/>
            <person name="Jetten M.S.M."/>
            <person name="Mascher T."/>
            <person name="Medema M.H."/>
            <person name="Devos D.P."/>
            <person name="Kaster A.-K."/>
            <person name="Ovreas L."/>
            <person name="Rohde M."/>
            <person name="Galperin M.Y."/>
            <person name="Jogler C."/>
        </authorList>
    </citation>
    <scope>NUCLEOTIDE SEQUENCE [LARGE SCALE GENOMIC DNA]</scope>
    <source>
        <strain evidence="7 8">Pan44</strain>
    </source>
</reference>
<dbReference type="GO" id="GO:0046872">
    <property type="term" value="F:metal ion binding"/>
    <property type="evidence" value="ECO:0007669"/>
    <property type="project" value="UniProtKB-KW"/>
</dbReference>
<keyword evidence="4 6" id="KW-0472">Membrane</keyword>
<dbReference type="Pfam" id="PF03006">
    <property type="entry name" value="HlyIII"/>
    <property type="match status" value="1"/>
</dbReference>
<proteinExistence type="predicted"/>
<sequence length="230" mass="25637">MIRSIRSHALSLPSAWQPEKANQWTHALGLMLSLVAGVVMIGTVWATPDAGRLWGCSIYVIAMIALYAASTLSHSFAVGPYREFYRMLDQVCIFVFMAACFTPFALTHLRSVYGYGVLIAMWGLAITGVVIRMRSRSQTFPIALFLPLGWLPALTITRIYEVGSWHGLILVLAGAAAYTGGFWFLANDHRRSWYHPAWHLSTVAGTGFHYLFLLEFVARHQDLAATLANR</sequence>
<keyword evidence="8" id="KW-1185">Reference proteome</keyword>
<gene>
    <name evidence="7" type="ORF">Pan44_15800</name>
</gene>
<dbReference type="OrthoDB" id="9813689at2"/>
<evidence type="ECO:0000256" key="3">
    <source>
        <dbReference type="ARBA" id="ARBA00022989"/>
    </source>
</evidence>
<feature type="transmembrane region" description="Helical" evidence="6">
    <location>
        <begin position="112"/>
        <end position="131"/>
    </location>
</feature>
<feature type="binding site" evidence="5">
    <location>
        <position position="74"/>
    </location>
    <ligand>
        <name>Zn(2+)</name>
        <dbReference type="ChEBI" id="CHEBI:29105"/>
    </ligand>
</feature>
<comment type="subcellular location">
    <subcellularLocation>
        <location evidence="1">Membrane</location>
        <topology evidence="1">Multi-pass membrane protein</topology>
    </subcellularLocation>
</comment>
<keyword evidence="3 6" id="KW-1133">Transmembrane helix</keyword>
<accession>A0A517SBR1</accession>
<dbReference type="KEGG" id="ccos:Pan44_15800"/>
<dbReference type="GO" id="GO:0016020">
    <property type="term" value="C:membrane"/>
    <property type="evidence" value="ECO:0007669"/>
    <property type="project" value="UniProtKB-SubCell"/>
</dbReference>
<dbReference type="InterPro" id="IPR004254">
    <property type="entry name" value="AdipoR/HlyIII-related"/>
</dbReference>
<dbReference type="EMBL" id="CP036271">
    <property type="protein sequence ID" value="QDT53558.1"/>
    <property type="molecule type" value="Genomic_DNA"/>
</dbReference>
<dbReference type="InParanoid" id="A0A517SBR1"/>
<feature type="transmembrane region" description="Helical" evidence="6">
    <location>
        <begin position="84"/>
        <end position="106"/>
    </location>
</feature>
<keyword evidence="5" id="KW-0479">Metal-binding</keyword>
<evidence type="ECO:0000313" key="8">
    <source>
        <dbReference type="Proteomes" id="UP000315700"/>
    </source>
</evidence>
<evidence type="ECO:0000256" key="1">
    <source>
        <dbReference type="ARBA" id="ARBA00004141"/>
    </source>
</evidence>
<feature type="transmembrane region" description="Helical" evidence="6">
    <location>
        <begin position="27"/>
        <end position="46"/>
    </location>
</feature>
<keyword evidence="5" id="KW-0862">Zinc</keyword>
<dbReference type="Proteomes" id="UP000315700">
    <property type="component" value="Chromosome"/>
</dbReference>
<evidence type="ECO:0000256" key="4">
    <source>
        <dbReference type="ARBA" id="ARBA00023136"/>
    </source>
</evidence>
<evidence type="ECO:0000256" key="2">
    <source>
        <dbReference type="ARBA" id="ARBA00022692"/>
    </source>
</evidence>
<name>A0A517SBR1_9PLAN</name>
<dbReference type="PANTHER" id="PTHR20855">
    <property type="entry name" value="ADIPOR/PROGESTIN RECEPTOR-RELATED"/>
    <property type="match status" value="1"/>
</dbReference>
<keyword evidence="2 6" id="KW-0812">Transmembrane</keyword>
<dbReference type="FunCoup" id="A0A517SBR1">
    <property type="interactions" value="65"/>
</dbReference>
<evidence type="ECO:0000256" key="5">
    <source>
        <dbReference type="PIRSR" id="PIRSR604254-1"/>
    </source>
</evidence>
<evidence type="ECO:0000313" key="7">
    <source>
        <dbReference type="EMBL" id="QDT53558.1"/>
    </source>
</evidence>
<evidence type="ECO:0000256" key="6">
    <source>
        <dbReference type="SAM" id="Phobius"/>
    </source>
</evidence>
<organism evidence="7 8">
    <name type="scientific">Caulifigura coniformis</name>
    <dbReference type="NCBI Taxonomy" id="2527983"/>
    <lineage>
        <taxon>Bacteria</taxon>
        <taxon>Pseudomonadati</taxon>
        <taxon>Planctomycetota</taxon>
        <taxon>Planctomycetia</taxon>
        <taxon>Planctomycetales</taxon>
        <taxon>Planctomycetaceae</taxon>
        <taxon>Caulifigura</taxon>
    </lineage>
</organism>
<feature type="transmembrane region" description="Helical" evidence="6">
    <location>
        <begin position="166"/>
        <end position="186"/>
    </location>
</feature>
<dbReference type="PANTHER" id="PTHR20855:SF3">
    <property type="entry name" value="LD03007P"/>
    <property type="match status" value="1"/>
</dbReference>
<protein>
    <submittedName>
        <fullName evidence="7">Hemolysin-III related</fullName>
    </submittedName>
</protein>
<feature type="transmembrane region" description="Helical" evidence="6">
    <location>
        <begin position="52"/>
        <end position="72"/>
    </location>
</feature>